<keyword evidence="2" id="KW-1185">Reference proteome</keyword>
<dbReference type="KEGG" id="aba:Acid345_0270"/>
<reference evidence="1 2" key="1">
    <citation type="journal article" date="2009" name="Appl. Environ. Microbiol.">
        <title>Three genomes from the phylum Acidobacteria provide insight into the lifestyles of these microorganisms in soils.</title>
        <authorList>
            <person name="Ward N.L."/>
            <person name="Challacombe J.F."/>
            <person name="Janssen P.H."/>
            <person name="Henrissat B."/>
            <person name="Coutinho P.M."/>
            <person name="Wu M."/>
            <person name="Xie G."/>
            <person name="Haft D.H."/>
            <person name="Sait M."/>
            <person name="Badger J."/>
            <person name="Barabote R.D."/>
            <person name="Bradley B."/>
            <person name="Brettin T.S."/>
            <person name="Brinkac L.M."/>
            <person name="Bruce D."/>
            <person name="Creasy T."/>
            <person name="Daugherty S.C."/>
            <person name="Davidsen T.M."/>
            <person name="DeBoy R.T."/>
            <person name="Detter J.C."/>
            <person name="Dodson R.J."/>
            <person name="Durkin A.S."/>
            <person name="Ganapathy A."/>
            <person name="Gwinn-Giglio M."/>
            <person name="Han C.S."/>
            <person name="Khouri H."/>
            <person name="Kiss H."/>
            <person name="Kothari S.P."/>
            <person name="Madupu R."/>
            <person name="Nelson K.E."/>
            <person name="Nelson W.C."/>
            <person name="Paulsen I."/>
            <person name="Penn K."/>
            <person name="Ren Q."/>
            <person name="Rosovitz M.J."/>
            <person name="Selengut J.D."/>
            <person name="Shrivastava S."/>
            <person name="Sullivan S.A."/>
            <person name="Tapia R."/>
            <person name="Thompson L.S."/>
            <person name="Watkins K.L."/>
            <person name="Yang Q."/>
            <person name="Yu C."/>
            <person name="Zafar N."/>
            <person name="Zhou L."/>
            <person name="Kuske C.R."/>
        </authorList>
    </citation>
    <scope>NUCLEOTIDE SEQUENCE [LARGE SCALE GENOMIC DNA]</scope>
    <source>
        <strain evidence="1 2">Ellin345</strain>
    </source>
</reference>
<dbReference type="CDD" id="cd10451">
    <property type="entry name" value="GIY-YIG_LuxR_like"/>
    <property type="match status" value="1"/>
</dbReference>
<dbReference type="Proteomes" id="UP000002432">
    <property type="component" value="Chromosome"/>
</dbReference>
<dbReference type="EMBL" id="CP000360">
    <property type="protein sequence ID" value="ABF39275.1"/>
    <property type="molecule type" value="Genomic_DNA"/>
</dbReference>
<dbReference type="InterPro" id="IPR035901">
    <property type="entry name" value="GIY-YIG_endonuc_sf"/>
</dbReference>
<sequence length="111" mass="12644">MNTRKAAIREFKERAVPRGIFAVRCKATGSVWVDSSPNLTAAKNGLWFMLRTGSHRDKQLQAEWKERSEEQFAFEVLEELDPDTPALAVDDELKAKKAAWIEELKAKAIQK</sequence>
<protein>
    <recommendedName>
        <fullName evidence="3">GIY-YIG nuclease family protein</fullName>
    </recommendedName>
</protein>
<evidence type="ECO:0008006" key="3">
    <source>
        <dbReference type="Google" id="ProtNLM"/>
    </source>
</evidence>
<dbReference type="STRING" id="204669.Acid345_0270"/>
<name>Q1IV25_KORVE</name>
<dbReference type="EnsemblBacteria" id="ABF39275">
    <property type="protein sequence ID" value="ABF39275"/>
    <property type="gene ID" value="Acid345_0270"/>
</dbReference>
<dbReference type="eggNOG" id="COG3860">
    <property type="taxonomic scope" value="Bacteria"/>
</dbReference>
<dbReference type="AlphaFoldDB" id="Q1IV25"/>
<evidence type="ECO:0000313" key="1">
    <source>
        <dbReference type="EMBL" id="ABF39275.1"/>
    </source>
</evidence>
<gene>
    <name evidence="1" type="ordered locus">Acid345_0270</name>
</gene>
<organism evidence="1 2">
    <name type="scientific">Koribacter versatilis (strain Ellin345)</name>
    <dbReference type="NCBI Taxonomy" id="204669"/>
    <lineage>
        <taxon>Bacteria</taxon>
        <taxon>Pseudomonadati</taxon>
        <taxon>Acidobacteriota</taxon>
        <taxon>Terriglobia</taxon>
        <taxon>Terriglobales</taxon>
        <taxon>Candidatus Korobacteraceae</taxon>
        <taxon>Candidatus Korobacter</taxon>
    </lineage>
</organism>
<accession>Q1IV25</accession>
<dbReference type="Gene3D" id="3.40.1440.10">
    <property type="entry name" value="GIY-YIG endonuclease"/>
    <property type="match status" value="1"/>
</dbReference>
<dbReference type="OrthoDB" id="9134286at2"/>
<proteinExistence type="predicted"/>
<dbReference type="HOGENOM" id="CLU_146070_0_1_0"/>
<dbReference type="RefSeq" id="WP_011521077.1">
    <property type="nucleotide sequence ID" value="NC_008009.1"/>
</dbReference>
<evidence type="ECO:0000313" key="2">
    <source>
        <dbReference type="Proteomes" id="UP000002432"/>
    </source>
</evidence>